<name>A0A6A5WGP3_9PLEO</name>
<evidence type="ECO:0000259" key="2">
    <source>
        <dbReference type="Pfam" id="PF10307"/>
    </source>
</evidence>
<dbReference type="GO" id="GO:1990259">
    <property type="term" value="F:histone H2AQ104 methyltransferase activity"/>
    <property type="evidence" value="ECO:0007669"/>
    <property type="project" value="TreeGrafter"/>
</dbReference>
<evidence type="ECO:0000313" key="4">
    <source>
        <dbReference type="Proteomes" id="UP000799779"/>
    </source>
</evidence>
<dbReference type="OrthoDB" id="5596992at2759"/>
<dbReference type="Proteomes" id="UP000799779">
    <property type="component" value="Unassembled WGS sequence"/>
</dbReference>
<gene>
    <name evidence="3" type="ORF">P154DRAFT_433717</name>
</gene>
<dbReference type="AlphaFoldDB" id="A0A6A5WGP3"/>
<dbReference type="GO" id="GO:0000494">
    <property type="term" value="P:box C/D sno(s)RNA 3'-end processing"/>
    <property type="evidence" value="ECO:0007669"/>
    <property type="project" value="TreeGrafter"/>
</dbReference>
<sequence length="544" mass="60763">MLAASTPKGPNGFAGARSPFHTVTALKRWSCDDKELPPVATIKAIHVYDFDNTLFASPLPNKLIWSVQTIGQLMSPDLFINGGWWHDSNILAATGMGLAKEEPLAWNGWWNEQIVSLVEISMQQKDVLSVLLTGRSEAGFADLIKRMVRSKKLEFDMICLKPATGPTGQKFRSTMAFKQELLKDIIHTYHAATDIRMYEDRPGHTRGFRDFFFQFNKDLMANQKPTSRKPIIAEVVQVTEEATQLEQVTEVAEIQKMINSHNEHVKAGKANGSPPFEIKRTVFYTGYMIQPAVSKKLISLVKLPSGTPDGDIRYLANSVLITPKPCPTSILEKVGGKDFKVNWKVTGVSCFENKLWVARVEAVPTSTRYYTENPVPTVVLATRKSARPADAARVVNWHPVPEDQAYTFESFVGEKAVLRIEEERADADEYESYFPHRKPHNGTNSNGFQSRDDRPGGKESEDRRAGGPTNYRGGNQNRGRGNHRDTTYGGGRGGRGRGRGRGGPNPGRGRGGNRPPQRNEYRSLDDVSDRTYGQPNYDDPNGFY</sequence>
<dbReference type="GO" id="GO:0008649">
    <property type="term" value="F:rRNA methyltransferase activity"/>
    <property type="evidence" value="ECO:0007669"/>
    <property type="project" value="TreeGrafter"/>
</dbReference>
<reference evidence="3" key="1">
    <citation type="journal article" date="2020" name="Stud. Mycol.">
        <title>101 Dothideomycetes genomes: a test case for predicting lifestyles and emergence of pathogens.</title>
        <authorList>
            <person name="Haridas S."/>
            <person name="Albert R."/>
            <person name="Binder M."/>
            <person name="Bloem J."/>
            <person name="Labutti K."/>
            <person name="Salamov A."/>
            <person name="Andreopoulos B."/>
            <person name="Baker S."/>
            <person name="Barry K."/>
            <person name="Bills G."/>
            <person name="Bluhm B."/>
            <person name="Cannon C."/>
            <person name="Castanera R."/>
            <person name="Culley D."/>
            <person name="Daum C."/>
            <person name="Ezra D."/>
            <person name="Gonzalez J."/>
            <person name="Henrissat B."/>
            <person name="Kuo A."/>
            <person name="Liang C."/>
            <person name="Lipzen A."/>
            <person name="Lutzoni F."/>
            <person name="Magnuson J."/>
            <person name="Mondo S."/>
            <person name="Nolan M."/>
            <person name="Ohm R."/>
            <person name="Pangilinan J."/>
            <person name="Park H.-J."/>
            <person name="Ramirez L."/>
            <person name="Alfaro M."/>
            <person name="Sun H."/>
            <person name="Tritt A."/>
            <person name="Yoshinaga Y."/>
            <person name="Zwiers L.-H."/>
            <person name="Turgeon B."/>
            <person name="Goodwin S."/>
            <person name="Spatafora J."/>
            <person name="Crous P."/>
            <person name="Grigoriev I."/>
        </authorList>
    </citation>
    <scope>NUCLEOTIDE SEQUENCE</scope>
    <source>
        <strain evidence="3">CBS 123094</strain>
    </source>
</reference>
<dbReference type="PANTHER" id="PTHR10335:SF23">
    <property type="entry name" value="OB FOLD-CONTAINING PROTEIN, NUCLEIC ACID BINDING"/>
    <property type="match status" value="1"/>
</dbReference>
<feature type="compositionally biased region" description="Basic and acidic residues" evidence="1">
    <location>
        <begin position="517"/>
        <end position="529"/>
    </location>
</feature>
<evidence type="ECO:0000313" key="3">
    <source>
        <dbReference type="EMBL" id="KAF2001070.1"/>
    </source>
</evidence>
<feature type="compositionally biased region" description="Low complexity" evidence="1">
    <location>
        <begin position="470"/>
        <end position="479"/>
    </location>
</feature>
<organism evidence="3 4">
    <name type="scientific">Amniculicola lignicola CBS 123094</name>
    <dbReference type="NCBI Taxonomy" id="1392246"/>
    <lineage>
        <taxon>Eukaryota</taxon>
        <taxon>Fungi</taxon>
        <taxon>Dikarya</taxon>
        <taxon>Ascomycota</taxon>
        <taxon>Pezizomycotina</taxon>
        <taxon>Dothideomycetes</taxon>
        <taxon>Pleosporomycetidae</taxon>
        <taxon>Pleosporales</taxon>
        <taxon>Amniculicolaceae</taxon>
        <taxon>Amniculicola</taxon>
    </lineage>
</organism>
<feature type="domain" description="Swiss Army Knife RNA repair protein HAD" evidence="2">
    <location>
        <begin position="57"/>
        <end position="263"/>
    </location>
</feature>
<proteinExistence type="predicted"/>
<dbReference type="GO" id="GO:0003723">
    <property type="term" value="F:RNA binding"/>
    <property type="evidence" value="ECO:0007669"/>
    <property type="project" value="TreeGrafter"/>
</dbReference>
<protein>
    <recommendedName>
        <fullName evidence="2">Swiss Army Knife RNA repair protein HAD domain-containing protein</fullName>
    </recommendedName>
</protein>
<evidence type="ECO:0000256" key="1">
    <source>
        <dbReference type="SAM" id="MobiDB-lite"/>
    </source>
</evidence>
<dbReference type="GO" id="GO:0032040">
    <property type="term" value="C:small-subunit processome"/>
    <property type="evidence" value="ECO:0007669"/>
    <property type="project" value="TreeGrafter"/>
</dbReference>
<feature type="compositionally biased region" description="Basic and acidic residues" evidence="1">
    <location>
        <begin position="450"/>
        <end position="465"/>
    </location>
</feature>
<feature type="compositionally biased region" description="Gly residues" evidence="1">
    <location>
        <begin position="501"/>
        <end position="512"/>
    </location>
</feature>
<dbReference type="PANTHER" id="PTHR10335">
    <property type="entry name" value="RRNA 2-O-METHYLTRANSFERASE FIBRILLARIN"/>
    <property type="match status" value="1"/>
</dbReference>
<accession>A0A6A5WGP3</accession>
<dbReference type="EMBL" id="ML977585">
    <property type="protein sequence ID" value="KAF2001070.1"/>
    <property type="molecule type" value="Genomic_DNA"/>
</dbReference>
<feature type="region of interest" description="Disordered" evidence="1">
    <location>
        <begin position="431"/>
        <end position="544"/>
    </location>
</feature>
<dbReference type="GO" id="GO:0031428">
    <property type="term" value="C:box C/D methylation guide snoRNP complex"/>
    <property type="evidence" value="ECO:0007669"/>
    <property type="project" value="TreeGrafter"/>
</dbReference>
<keyword evidence="4" id="KW-1185">Reference proteome</keyword>
<dbReference type="Pfam" id="PF10307">
    <property type="entry name" value="HAD_SAK_1"/>
    <property type="match status" value="1"/>
</dbReference>
<dbReference type="InterPro" id="IPR018812">
    <property type="entry name" value="SAK_HAD"/>
</dbReference>